<protein>
    <submittedName>
        <fullName evidence="2">Uncharacterized protein</fullName>
    </submittedName>
</protein>
<dbReference type="GO" id="GO:0005811">
    <property type="term" value="C:lipid droplet"/>
    <property type="evidence" value="ECO:0007669"/>
    <property type="project" value="TreeGrafter"/>
</dbReference>
<name>A0AAN7ZJV8_9COLE</name>
<dbReference type="InterPro" id="IPR036291">
    <property type="entry name" value="NAD(P)-bd_dom_sf"/>
</dbReference>
<dbReference type="AlphaFoldDB" id="A0AAN7ZJV8"/>
<dbReference type="Gene3D" id="3.40.50.720">
    <property type="entry name" value="NAD(P)-binding Rossmann-like Domain"/>
    <property type="match status" value="1"/>
</dbReference>
<evidence type="ECO:0000313" key="2">
    <source>
        <dbReference type="EMBL" id="KAK5641798.1"/>
    </source>
</evidence>
<dbReference type="GO" id="GO:0016616">
    <property type="term" value="F:oxidoreductase activity, acting on the CH-OH group of donors, NAD or NADP as acceptor"/>
    <property type="evidence" value="ECO:0007669"/>
    <property type="project" value="TreeGrafter"/>
</dbReference>
<comment type="caution">
    <text evidence="2">The sequence shown here is derived from an EMBL/GenBank/DDBJ whole genome shotgun (WGS) entry which is preliminary data.</text>
</comment>
<accession>A0AAN7ZJV8</accession>
<gene>
    <name evidence="2" type="ORF">RI129_010345</name>
</gene>
<evidence type="ECO:0000313" key="3">
    <source>
        <dbReference type="Proteomes" id="UP001329430"/>
    </source>
</evidence>
<feature type="region of interest" description="Disordered" evidence="1">
    <location>
        <begin position="340"/>
        <end position="360"/>
    </location>
</feature>
<sequence>MYRSSRVLCTISKFSASPRYTFGTKIGNFFNRAAPSLTKPDAKADTLKDECVVITNGEGGLGADLAIQLAKLKAKVIIWDKNAEVLLHTKKYIKSTAGYDLEIHSCDLSNREDIYKAAETTQKQYGQVSMVINTVYLSSERPFLNTNDNLLDNVFRTNIMSHIWITKAFLPHMVCANKGRFVAISSMAAHTGLPKLTDLCTTNSAISSFMSALRTELEHTGVTGVKMTCICPYFLKNSNLHKNAKLRLIHGVGKEELMERTLKAILNDESEVFMPGWFKFPIALKWYCPNAISTFLKKVLIKDSNSLPIILDEDEEPNNVRNEEMFDEIRPPPFVEKITAPIAPPKSSINETAQQRLKQI</sequence>
<dbReference type="SUPFAM" id="SSF51735">
    <property type="entry name" value="NAD(P)-binding Rossmann-fold domains"/>
    <property type="match status" value="1"/>
</dbReference>
<organism evidence="2 3">
    <name type="scientific">Pyrocoelia pectoralis</name>
    <dbReference type="NCBI Taxonomy" id="417401"/>
    <lineage>
        <taxon>Eukaryota</taxon>
        <taxon>Metazoa</taxon>
        <taxon>Ecdysozoa</taxon>
        <taxon>Arthropoda</taxon>
        <taxon>Hexapoda</taxon>
        <taxon>Insecta</taxon>
        <taxon>Pterygota</taxon>
        <taxon>Neoptera</taxon>
        <taxon>Endopterygota</taxon>
        <taxon>Coleoptera</taxon>
        <taxon>Polyphaga</taxon>
        <taxon>Elateriformia</taxon>
        <taxon>Elateroidea</taxon>
        <taxon>Lampyridae</taxon>
        <taxon>Lampyrinae</taxon>
        <taxon>Pyrocoelia</taxon>
    </lineage>
</organism>
<dbReference type="PANTHER" id="PTHR24322">
    <property type="entry name" value="PKSB"/>
    <property type="match status" value="1"/>
</dbReference>
<evidence type="ECO:0000256" key="1">
    <source>
        <dbReference type="SAM" id="MobiDB-lite"/>
    </source>
</evidence>
<dbReference type="PANTHER" id="PTHR24322:SF748">
    <property type="entry name" value="FI23927P1-RELATED"/>
    <property type="match status" value="1"/>
</dbReference>
<dbReference type="PRINTS" id="PR00081">
    <property type="entry name" value="GDHRDH"/>
</dbReference>
<dbReference type="Pfam" id="PF00106">
    <property type="entry name" value="adh_short"/>
    <property type="match status" value="1"/>
</dbReference>
<dbReference type="EMBL" id="JAVRBK010000007">
    <property type="protein sequence ID" value="KAK5641798.1"/>
    <property type="molecule type" value="Genomic_DNA"/>
</dbReference>
<keyword evidence="3" id="KW-1185">Reference proteome</keyword>
<reference evidence="2 3" key="1">
    <citation type="journal article" date="2024" name="Insects">
        <title>An Improved Chromosome-Level Genome Assembly of the Firefly Pyrocoelia pectoralis.</title>
        <authorList>
            <person name="Fu X."/>
            <person name="Meyer-Rochow V.B."/>
            <person name="Ballantyne L."/>
            <person name="Zhu X."/>
        </authorList>
    </citation>
    <scope>NUCLEOTIDE SEQUENCE [LARGE SCALE GENOMIC DNA]</scope>
    <source>
        <strain evidence="2">XCY_ONT2</strain>
    </source>
</reference>
<dbReference type="Proteomes" id="UP001329430">
    <property type="component" value="Chromosome 7"/>
</dbReference>
<proteinExistence type="predicted"/>
<feature type="compositionally biased region" description="Polar residues" evidence="1">
    <location>
        <begin position="347"/>
        <end position="360"/>
    </location>
</feature>
<dbReference type="InterPro" id="IPR002347">
    <property type="entry name" value="SDR_fam"/>
</dbReference>